<accession>A0A9N9BCV0</accession>
<dbReference type="AlphaFoldDB" id="A0A9N9BCV0"/>
<dbReference type="Proteomes" id="UP000789396">
    <property type="component" value="Unassembled WGS sequence"/>
</dbReference>
<protein>
    <submittedName>
        <fullName evidence="1">8173_t:CDS:1</fullName>
    </submittedName>
</protein>
<sequence length="72" mass="8038">MNGEEEEKWFLTNENSKASLSPEIVSTQAIRDKDGLILRIKSKQQPSSIASESSICGNIVNQMKNIDLQDQT</sequence>
<gene>
    <name evidence="1" type="ORF">RFULGI_LOCUS5174</name>
</gene>
<comment type="caution">
    <text evidence="1">The sequence shown here is derived from an EMBL/GenBank/DDBJ whole genome shotgun (WGS) entry which is preliminary data.</text>
</comment>
<organism evidence="1 2">
    <name type="scientific">Racocetra fulgida</name>
    <dbReference type="NCBI Taxonomy" id="60492"/>
    <lineage>
        <taxon>Eukaryota</taxon>
        <taxon>Fungi</taxon>
        <taxon>Fungi incertae sedis</taxon>
        <taxon>Mucoromycota</taxon>
        <taxon>Glomeromycotina</taxon>
        <taxon>Glomeromycetes</taxon>
        <taxon>Diversisporales</taxon>
        <taxon>Gigasporaceae</taxon>
        <taxon>Racocetra</taxon>
    </lineage>
</organism>
<dbReference type="EMBL" id="CAJVPZ010005648">
    <property type="protein sequence ID" value="CAG8563842.1"/>
    <property type="molecule type" value="Genomic_DNA"/>
</dbReference>
<evidence type="ECO:0000313" key="1">
    <source>
        <dbReference type="EMBL" id="CAG8563842.1"/>
    </source>
</evidence>
<name>A0A9N9BCV0_9GLOM</name>
<dbReference type="OrthoDB" id="2374192at2759"/>
<reference evidence="1" key="1">
    <citation type="submission" date="2021-06" db="EMBL/GenBank/DDBJ databases">
        <authorList>
            <person name="Kallberg Y."/>
            <person name="Tangrot J."/>
            <person name="Rosling A."/>
        </authorList>
    </citation>
    <scope>NUCLEOTIDE SEQUENCE</scope>
    <source>
        <strain evidence="1">IN212</strain>
    </source>
</reference>
<keyword evidence="2" id="KW-1185">Reference proteome</keyword>
<proteinExistence type="predicted"/>
<evidence type="ECO:0000313" key="2">
    <source>
        <dbReference type="Proteomes" id="UP000789396"/>
    </source>
</evidence>